<dbReference type="CDD" id="cd18316">
    <property type="entry name" value="BTB_POZ_KCTD-like"/>
    <property type="match status" value="1"/>
</dbReference>
<accession>A0A9N9ITY0</accession>
<dbReference type="InterPro" id="IPR003131">
    <property type="entry name" value="T1-type_BTB"/>
</dbReference>
<feature type="domain" description="Potassium channel tetramerisation-type BTB" evidence="1">
    <location>
        <begin position="32"/>
        <end position="97"/>
    </location>
</feature>
<dbReference type="PANTHER" id="PTHR14499:SF136">
    <property type="entry name" value="GH08630P"/>
    <property type="match status" value="1"/>
</dbReference>
<dbReference type="Pfam" id="PF02214">
    <property type="entry name" value="BTB_2"/>
    <property type="match status" value="1"/>
</dbReference>
<dbReference type="GO" id="GO:0051260">
    <property type="term" value="P:protein homooligomerization"/>
    <property type="evidence" value="ECO:0007669"/>
    <property type="project" value="InterPro"/>
</dbReference>
<dbReference type="InterPro" id="IPR011333">
    <property type="entry name" value="SKP1/BTB/POZ_sf"/>
</dbReference>
<reference evidence="2" key="1">
    <citation type="submission" date="2021-06" db="EMBL/GenBank/DDBJ databases">
        <authorList>
            <person name="Kallberg Y."/>
            <person name="Tangrot J."/>
            <person name="Rosling A."/>
        </authorList>
    </citation>
    <scope>NUCLEOTIDE SEQUENCE</scope>
    <source>
        <strain evidence="2">CL551</strain>
    </source>
</reference>
<protein>
    <submittedName>
        <fullName evidence="2">3855_t:CDS:1</fullName>
    </submittedName>
</protein>
<dbReference type="SUPFAM" id="SSF54695">
    <property type="entry name" value="POZ domain"/>
    <property type="match status" value="1"/>
</dbReference>
<organism evidence="2 3">
    <name type="scientific">Acaulospora morrowiae</name>
    <dbReference type="NCBI Taxonomy" id="94023"/>
    <lineage>
        <taxon>Eukaryota</taxon>
        <taxon>Fungi</taxon>
        <taxon>Fungi incertae sedis</taxon>
        <taxon>Mucoromycota</taxon>
        <taxon>Glomeromycotina</taxon>
        <taxon>Glomeromycetes</taxon>
        <taxon>Diversisporales</taxon>
        <taxon>Acaulosporaceae</taxon>
        <taxon>Acaulospora</taxon>
    </lineage>
</organism>
<dbReference type="Gene3D" id="3.30.710.10">
    <property type="entry name" value="Potassium Channel Kv1.1, Chain A"/>
    <property type="match status" value="1"/>
</dbReference>
<keyword evidence="3" id="KW-1185">Reference proteome</keyword>
<comment type="caution">
    <text evidence="2">The sequence shown here is derived from an EMBL/GenBank/DDBJ whole genome shotgun (WGS) entry which is preliminary data.</text>
</comment>
<proteinExistence type="predicted"/>
<dbReference type="PANTHER" id="PTHR14499">
    <property type="entry name" value="POTASSIUM CHANNEL TETRAMERIZATION DOMAIN-CONTAINING"/>
    <property type="match status" value="1"/>
</dbReference>
<gene>
    <name evidence="2" type="ORF">AMORRO_LOCUS15322</name>
</gene>
<evidence type="ECO:0000313" key="3">
    <source>
        <dbReference type="Proteomes" id="UP000789342"/>
    </source>
</evidence>
<sequence>MSEQENQIGVKGEIESESIVRNPNDEHISEKIILNVGGIKYETYRSTLTSHPQTLLGIMFHPRNRVMLHPTNGNEYFIDRNGYAFHYVMEYYRTGTIVWRPTLDLPCDHLPSPQSSSTPCTISPSQSNSYTEINNATVPTRAAAAIVAKTSSSGCGFLNTVPLQISKSAITPPPSNPAPPERSSCWECHNSQRPYVSLPELEQEFNYFQIPFTSR</sequence>
<evidence type="ECO:0000313" key="2">
    <source>
        <dbReference type="EMBL" id="CAG8750528.1"/>
    </source>
</evidence>
<dbReference type="OrthoDB" id="10025005at2759"/>
<name>A0A9N9ITY0_9GLOM</name>
<feature type="non-terminal residue" evidence="2">
    <location>
        <position position="215"/>
    </location>
</feature>
<dbReference type="AlphaFoldDB" id="A0A9N9ITY0"/>
<dbReference type="EMBL" id="CAJVPV010035222">
    <property type="protein sequence ID" value="CAG8750528.1"/>
    <property type="molecule type" value="Genomic_DNA"/>
</dbReference>
<dbReference type="Proteomes" id="UP000789342">
    <property type="component" value="Unassembled WGS sequence"/>
</dbReference>
<evidence type="ECO:0000259" key="1">
    <source>
        <dbReference type="Pfam" id="PF02214"/>
    </source>
</evidence>